<sequence>MEYTLLTYYLMKRIFLFFDEWLFYFVLIYLVKKRYYKITPIVMLYGLACIYTSYTNINKIEENLVDIHQIIWLSDKPIIHYIYDGFIIIKNLII</sequence>
<accession>A0A1V0SEA3</accession>
<reference evidence="2" key="1">
    <citation type="journal article" date="2017" name="Science">
        <title>Giant viruses with an expanded complement of translation system components.</title>
        <authorList>
            <person name="Schulz F."/>
            <person name="Yutin N."/>
            <person name="Ivanova N.N."/>
            <person name="Ortega D.R."/>
            <person name="Lee T.K."/>
            <person name="Vierheilig J."/>
            <person name="Daims H."/>
            <person name="Horn M."/>
            <person name="Wagner M."/>
            <person name="Jensen G.J."/>
            <person name="Kyrpides N.C."/>
            <person name="Koonin E.V."/>
            <person name="Woyke T."/>
        </authorList>
    </citation>
    <scope>NUCLEOTIDE SEQUENCE</scope>
    <source>
        <strain evidence="2">ILV1</strain>
    </source>
</reference>
<proteinExistence type="predicted"/>
<organism evidence="2">
    <name type="scientific">Indivirus ILV1</name>
    <dbReference type="NCBI Taxonomy" id="1977633"/>
    <lineage>
        <taxon>Viruses</taxon>
        <taxon>Varidnaviria</taxon>
        <taxon>Bamfordvirae</taxon>
        <taxon>Nucleocytoviricota</taxon>
        <taxon>Megaviricetes</taxon>
        <taxon>Imitervirales</taxon>
        <taxon>Mimiviridae</taxon>
        <taxon>Klosneuvirinae</taxon>
        <taxon>Indivirus</taxon>
    </lineage>
</organism>
<name>A0A1V0SEA3_9VIRU</name>
<protein>
    <submittedName>
        <fullName evidence="2">Uncharacterized protein</fullName>
    </submittedName>
</protein>
<dbReference type="EMBL" id="KY684092">
    <property type="protein sequence ID" value="ARF10021.1"/>
    <property type="molecule type" value="Genomic_DNA"/>
</dbReference>
<evidence type="ECO:0000313" key="2">
    <source>
        <dbReference type="EMBL" id="ARF10021.1"/>
    </source>
</evidence>
<keyword evidence="1" id="KW-1133">Transmembrane helix</keyword>
<feature type="transmembrane region" description="Helical" evidence="1">
    <location>
        <begin position="38"/>
        <end position="54"/>
    </location>
</feature>
<gene>
    <name evidence="2" type="ORF">Indivirus_8_11</name>
</gene>
<evidence type="ECO:0000256" key="1">
    <source>
        <dbReference type="SAM" id="Phobius"/>
    </source>
</evidence>
<keyword evidence="1" id="KW-0812">Transmembrane</keyword>
<feature type="transmembrane region" description="Helical" evidence="1">
    <location>
        <begin position="14"/>
        <end position="31"/>
    </location>
</feature>
<keyword evidence="1" id="KW-0472">Membrane</keyword>